<dbReference type="SUPFAM" id="SSF52540">
    <property type="entry name" value="P-loop containing nucleoside triphosphate hydrolases"/>
    <property type="match status" value="1"/>
</dbReference>
<dbReference type="Gene3D" id="3.40.50.300">
    <property type="entry name" value="P-loop containing nucleotide triphosphate hydrolases"/>
    <property type="match status" value="1"/>
</dbReference>
<name>A0ABS1XWD8_9ACTN</name>
<evidence type="ECO:0000256" key="1">
    <source>
        <dbReference type="ARBA" id="ARBA00004202"/>
    </source>
</evidence>
<evidence type="ECO:0000259" key="6">
    <source>
        <dbReference type="PROSITE" id="PS50893"/>
    </source>
</evidence>
<keyword evidence="2" id="KW-0813">Transport</keyword>
<gene>
    <name evidence="7" type="ORF">JNW91_17930</name>
</gene>
<organism evidence="7 8">
    <name type="scientific">Micromonospora parastrephiae</name>
    <dbReference type="NCBI Taxonomy" id="2806101"/>
    <lineage>
        <taxon>Bacteria</taxon>
        <taxon>Bacillati</taxon>
        <taxon>Actinomycetota</taxon>
        <taxon>Actinomycetes</taxon>
        <taxon>Micromonosporales</taxon>
        <taxon>Micromonosporaceae</taxon>
        <taxon>Micromonospora</taxon>
    </lineage>
</organism>
<dbReference type="EMBL" id="JAEVHM010000086">
    <property type="protein sequence ID" value="MBM0233569.1"/>
    <property type="molecule type" value="Genomic_DNA"/>
</dbReference>
<evidence type="ECO:0000256" key="3">
    <source>
        <dbReference type="ARBA" id="ARBA00022741"/>
    </source>
</evidence>
<protein>
    <submittedName>
        <fullName evidence="7">ATP-binding cassette domain-containing protein</fullName>
    </submittedName>
</protein>
<comment type="subcellular location">
    <subcellularLocation>
        <location evidence="1">Cell membrane</location>
        <topology evidence="1">Peripheral membrane protein</topology>
    </subcellularLocation>
</comment>
<keyword evidence="4 7" id="KW-0067">ATP-binding</keyword>
<proteinExistence type="predicted"/>
<dbReference type="Pfam" id="PF13732">
    <property type="entry name" value="DrrA1-3_C"/>
    <property type="match status" value="1"/>
</dbReference>
<dbReference type="GO" id="GO:0005524">
    <property type="term" value="F:ATP binding"/>
    <property type="evidence" value="ECO:0007669"/>
    <property type="project" value="UniProtKB-KW"/>
</dbReference>
<dbReference type="RefSeq" id="WP_203176680.1">
    <property type="nucleotide sequence ID" value="NZ_JAEVHM010000086.1"/>
</dbReference>
<dbReference type="PROSITE" id="PS50893">
    <property type="entry name" value="ABC_TRANSPORTER_2"/>
    <property type="match status" value="1"/>
</dbReference>
<keyword evidence="8" id="KW-1185">Reference proteome</keyword>
<dbReference type="Proteomes" id="UP000601027">
    <property type="component" value="Unassembled WGS sequence"/>
</dbReference>
<dbReference type="InterPro" id="IPR050763">
    <property type="entry name" value="ABC_transporter_ATP-binding"/>
</dbReference>
<dbReference type="InterPro" id="IPR003439">
    <property type="entry name" value="ABC_transporter-like_ATP-bd"/>
</dbReference>
<dbReference type="Pfam" id="PF00005">
    <property type="entry name" value="ABC_tran"/>
    <property type="match status" value="1"/>
</dbReference>
<feature type="domain" description="ABC transporter" evidence="6">
    <location>
        <begin position="4"/>
        <end position="235"/>
    </location>
</feature>
<reference evidence="7 8" key="1">
    <citation type="submission" date="2021-01" db="EMBL/GenBank/DDBJ databases">
        <title>Draft genome sequence of Micromonospora sp. strain STR1_7.</title>
        <authorList>
            <person name="Karlyshev A."/>
            <person name="Jawad R."/>
        </authorList>
    </citation>
    <scope>NUCLEOTIDE SEQUENCE [LARGE SCALE GENOMIC DNA]</scope>
    <source>
        <strain evidence="7 8">STR1-7</strain>
    </source>
</reference>
<evidence type="ECO:0000256" key="2">
    <source>
        <dbReference type="ARBA" id="ARBA00022448"/>
    </source>
</evidence>
<evidence type="ECO:0000313" key="8">
    <source>
        <dbReference type="Proteomes" id="UP000601027"/>
    </source>
</evidence>
<keyword evidence="3" id="KW-0547">Nucleotide-binding</keyword>
<dbReference type="PANTHER" id="PTHR42711:SF19">
    <property type="entry name" value="DOXORUBICIN RESISTANCE ATP-BINDING PROTEIN DRRA"/>
    <property type="match status" value="1"/>
</dbReference>
<evidence type="ECO:0000256" key="4">
    <source>
        <dbReference type="ARBA" id="ARBA00022840"/>
    </source>
</evidence>
<dbReference type="InterPro" id="IPR027417">
    <property type="entry name" value="P-loop_NTPase"/>
</dbReference>
<sequence length="335" mass="35887">MSVIELHDLRKVYPDDVVALDGLTFDVSAGEIFGCLGRNGAGKTTTVRILTALTRPTAGSVQVLGLDPQRARREIQSQVGVSLQQAALDQLMTGREHLVLMARLRGLGAAAGRRRSDALLERFGLGAVADRYVATYTIGMQRRLDTAMALLHEPTLLFLDEPTTGLDPQSRRALWSFVSEFRADGGTVFLTTQYLDEADQLCDRIAILDHGRVSVLDTPSALKRGVGGKVLRVGNANPEHLPGVVAIVGEQACRIDDSTLDVDLSGQEELLPDVLAELRRAGVPMARVDLVDPSIEEVFVRLTGEGVDTRGMSERAAGVAAIGRTLATGRGGGAR</sequence>
<dbReference type="InterPro" id="IPR025302">
    <property type="entry name" value="DrrA1/2-like_C"/>
</dbReference>
<evidence type="ECO:0000256" key="5">
    <source>
        <dbReference type="ARBA" id="ARBA00023251"/>
    </source>
</evidence>
<evidence type="ECO:0000313" key="7">
    <source>
        <dbReference type="EMBL" id="MBM0233569.1"/>
    </source>
</evidence>
<dbReference type="SMART" id="SM00382">
    <property type="entry name" value="AAA"/>
    <property type="match status" value="1"/>
</dbReference>
<dbReference type="InterPro" id="IPR003593">
    <property type="entry name" value="AAA+_ATPase"/>
</dbReference>
<accession>A0ABS1XWD8</accession>
<comment type="caution">
    <text evidence="7">The sequence shown here is derived from an EMBL/GenBank/DDBJ whole genome shotgun (WGS) entry which is preliminary data.</text>
</comment>
<dbReference type="PANTHER" id="PTHR42711">
    <property type="entry name" value="ABC TRANSPORTER ATP-BINDING PROTEIN"/>
    <property type="match status" value="1"/>
</dbReference>
<keyword evidence="5" id="KW-0046">Antibiotic resistance</keyword>